<dbReference type="SUPFAM" id="SSF109604">
    <property type="entry name" value="HD-domain/PDEase-like"/>
    <property type="match status" value="1"/>
</dbReference>
<dbReference type="SMART" id="SM00471">
    <property type="entry name" value="HDc"/>
    <property type="match status" value="1"/>
</dbReference>
<dbReference type="EMBL" id="CP032100">
    <property type="protein sequence ID" value="AXX91036.1"/>
    <property type="molecule type" value="Genomic_DNA"/>
</dbReference>
<keyword evidence="2" id="KW-0472">Membrane</keyword>
<evidence type="ECO:0000256" key="1">
    <source>
        <dbReference type="SAM" id="Coils"/>
    </source>
</evidence>
<dbReference type="PANTHER" id="PTHR45228">
    <property type="entry name" value="CYCLIC DI-GMP PHOSPHODIESTERASE TM_0186-RELATED"/>
    <property type="match status" value="1"/>
</dbReference>
<dbReference type="AlphaFoldDB" id="A0AAD0WRR6"/>
<reference evidence="5 6" key="1">
    <citation type="submission" date="2018-08" db="EMBL/GenBank/DDBJ databases">
        <title>Complete genome of the Arcobacter suis type strain LMG 26152.</title>
        <authorList>
            <person name="Miller W.G."/>
            <person name="Yee E."/>
            <person name="Bono J.L."/>
        </authorList>
    </citation>
    <scope>NUCLEOTIDE SEQUENCE [LARGE SCALE GENOMIC DNA]</scope>
    <source>
        <strain evidence="5 6">CECT 7833</strain>
    </source>
</reference>
<feature type="transmembrane region" description="Helical" evidence="2">
    <location>
        <begin position="12"/>
        <end position="32"/>
    </location>
</feature>
<dbReference type="InterPro" id="IPR006674">
    <property type="entry name" value="HD_domain"/>
</dbReference>
<evidence type="ECO:0000313" key="5">
    <source>
        <dbReference type="EMBL" id="AXX91036.1"/>
    </source>
</evidence>
<evidence type="ECO:0000259" key="3">
    <source>
        <dbReference type="PROSITE" id="PS51831"/>
    </source>
</evidence>
<keyword evidence="6" id="KW-1185">Reference proteome</keyword>
<sequence>MSIKKIIKISFISILFIITAIGIINTIVIYQIKENNLTKQSINNLVSMQERMNELLKDTINLDSIDKLDKAKEDFVKYELEFEKIQENFKEQDKNDLIDFLISDIHKDEVIAKKLDLLFKSEQEIEKAFDAIYLLQEKKISLIAQFDSDYPIENDIRKRLDHEIIERKDFKLSQLFGDVKYYSKEVLYQKRDRETFNKWLGKIQLLINSYDNTDTQEYLQIVEKVGNHIIKIKDIEDKEFEIRNISLNIININKKYSSDIEDKIEKLSSDFINITYFSILVLLIIVISFLSFLAYKIYKNVGLSVDEIETKIEDGLTEITNLNHEIENTQKEVVFTMGAIGESRSKETGNHVKRVAEYSKLLALYYGLDEKEAELLKQASPMHDIGKVAIPDAILNKPGRFDEAERKIMDTHSALGYEMLKHSNRPLLKTAAIVANEHHEKWDGSGYPRGLGGEDIHIYGRITALADVFDALGSDRVYKEAWSDEKIFNLFKEERGNHFDPTLVDIFFEHLDEFLKIRDSLKDKF</sequence>
<feature type="transmembrane region" description="Helical" evidence="2">
    <location>
        <begin position="274"/>
        <end position="295"/>
    </location>
</feature>
<feature type="domain" description="HD-GYP" evidence="4">
    <location>
        <begin position="326"/>
        <end position="523"/>
    </location>
</feature>
<evidence type="ECO:0000256" key="2">
    <source>
        <dbReference type="SAM" id="Phobius"/>
    </source>
</evidence>
<keyword evidence="1" id="KW-0175">Coiled coil</keyword>
<dbReference type="InterPro" id="IPR052020">
    <property type="entry name" value="Cyclic_di-GMP/3'3'-cGAMP_PDE"/>
</dbReference>
<keyword evidence="2" id="KW-1133">Transmembrane helix</keyword>
<name>A0AAD0WRR6_9BACT</name>
<feature type="domain" description="HD" evidence="3">
    <location>
        <begin position="348"/>
        <end position="472"/>
    </location>
</feature>
<evidence type="ECO:0000313" key="6">
    <source>
        <dbReference type="Proteomes" id="UP000263040"/>
    </source>
</evidence>
<evidence type="ECO:0000259" key="4">
    <source>
        <dbReference type="PROSITE" id="PS51832"/>
    </source>
</evidence>
<dbReference type="CDD" id="cd00077">
    <property type="entry name" value="HDc"/>
    <property type="match status" value="1"/>
</dbReference>
<dbReference type="KEGG" id="asui:ASUIS_2628"/>
<protein>
    <submittedName>
        <fullName evidence="5">Response regulator c-di-GMP phosphodiesterase, RpfG family</fullName>
    </submittedName>
</protein>
<keyword evidence="2" id="KW-0812">Transmembrane</keyword>
<gene>
    <name evidence="5" type="ORF">ASUIS_2628</name>
</gene>
<dbReference type="Pfam" id="PF13487">
    <property type="entry name" value="HD_5"/>
    <property type="match status" value="1"/>
</dbReference>
<dbReference type="PANTHER" id="PTHR45228:SF9">
    <property type="entry name" value="3'3'-CGAMP-SPECIFIC PHOSPHODIESTERASE 2"/>
    <property type="match status" value="1"/>
</dbReference>
<feature type="coiled-coil region" evidence="1">
    <location>
        <begin position="305"/>
        <end position="332"/>
    </location>
</feature>
<accession>A0AAD0WRR6</accession>
<dbReference type="InterPro" id="IPR037522">
    <property type="entry name" value="HD_GYP_dom"/>
</dbReference>
<dbReference type="PROSITE" id="PS51832">
    <property type="entry name" value="HD_GYP"/>
    <property type="match status" value="1"/>
</dbReference>
<dbReference type="InterPro" id="IPR003607">
    <property type="entry name" value="HD/PDEase_dom"/>
</dbReference>
<dbReference type="Proteomes" id="UP000263040">
    <property type="component" value="Chromosome"/>
</dbReference>
<proteinExistence type="predicted"/>
<dbReference type="Gene3D" id="1.10.3210.10">
    <property type="entry name" value="Hypothetical protein af1432"/>
    <property type="match status" value="1"/>
</dbReference>
<organism evidence="5 6">
    <name type="scientific">Arcobacter suis CECT 7833</name>
    <dbReference type="NCBI Taxonomy" id="663365"/>
    <lineage>
        <taxon>Bacteria</taxon>
        <taxon>Pseudomonadati</taxon>
        <taxon>Campylobacterota</taxon>
        <taxon>Epsilonproteobacteria</taxon>
        <taxon>Campylobacterales</taxon>
        <taxon>Arcobacteraceae</taxon>
        <taxon>Arcobacter</taxon>
    </lineage>
</organism>
<dbReference type="PROSITE" id="PS51831">
    <property type="entry name" value="HD"/>
    <property type="match status" value="1"/>
</dbReference>